<dbReference type="PROSITE" id="PS01124">
    <property type="entry name" value="HTH_ARAC_FAMILY_2"/>
    <property type="match status" value="1"/>
</dbReference>
<protein>
    <submittedName>
        <fullName evidence="5">Helix-turn-helix transcriptional regulator</fullName>
    </submittedName>
</protein>
<dbReference type="Proteomes" id="UP000677305">
    <property type="component" value="Chromosome"/>
</dbReference>
<organism evidence="5 6">
    <name type="scientific">Vallitalea guaymasensis</name>
    <dbReference type="NCBI Taxonomy" id="1185412"/>
    <lineage>
        <taxon>Bacteria</taxon>
        <taxon>Bacillati</taxon>
        <taxon>Bacillota</taxon>
        <taxon>Clostridia</taxon>
        <taxon>Lachnospirales</taxon>
        <taxon>Vallitaleaceae</taxon>
        <taxon>Vallitalea</taxon>
    </lineage>
</organism>
<evidence type="ECO:0000313" key="5">
    <source>
        <dbReference type="EMBL" id="QUH31210.1"/>
    </source>
</evidence>
<dbReference type="PROSITE" id="PS00041">
    <property type="entry name" value="HTH_ARAC_FAMILY_1"/>
    <property type="match status" value="1"/>
</dbReference>
<name>A0A8J8SE55_9FIRM</name>
<keyword evidence="3" id="KW-0804">Transcription</keyword>
<dbReference type="InterPro" id="IPR037923">
    <property type="entry name" value="HTH-like"/>
</dbReference>
<evidence type="ECO:0000256" key="2">
    <source>
        <dbReference type="ARBA" id="ARBA00023125"/>
    </source>
</evidence>
<reference evidence="5 6" key="1">
    <citation type="submission" date="2020-07" db="EMBL/GenBank/DDBJ databases">
        <title>Vallitalea guaymasensis genome.</title>
        <authorList>
            <person name="Postec A."/>
        </authorList>
    </citation>
    <scope>NUCLEOTIDE SEQUENCE [LARGE SCALE GENOMIC DNA]</scope>
    <source>
        <strain evidence="5 6">Ra1766G1</strain>
    </source>
</reference>
<keyword evidence="6" id="KW-1185">Reference proteome</keyword>
<keyword evidence="2" id="KW-0238">DNA-binding</keyword>
<dbReference type="AlphaFoldDB" id="A0A8J8SE55"/>
<dbReference type="SMART" id="SM00342">
    <property type="entry name" value="HTH_ARAC"/>
    <property type="match status" value="1"/>
</dbReference>
<proteinExistence type="predicted"/>
<dbReference type="Gene3D" id="1.10.10.60">
    <property type="entry name" value="Homeodomain-like"/>
    <property type="match status" value="2"/>
</dbReference>
<evidence type="ECO:0000313" key="6">
    <source>
        <dbReference type="Proteomes" id="UP000677305"/>
    </source>
</evidence>
<evidence type="ECO:0000259" key="4">
    <source>
        <dbReference type="PROSITE" id="PS01124"/>
    </source>
</evidence>
<dbReference type="InterPro" id="IPR018062">
    <property type="entry name" value="HTH_AraC-typ_CS"/>
</dbReference>
<keyword evidence="1" id="KW-0805">Transcription regulation</keyword>
<evidence type="ECO:0000256" key="3">
    <source>
        <dbReference type="ARBA" id="ARBA00023163"/>
    </source>
</evidence>
<accession>A0A8J8SE55</accession>
<sequence length="276" mass="32461">MDKMTSHTKILNQVFGSVKPNFINGGYTVCNHLWSSNNYLFEYDSIGIVLDGSIWLKYDDIDFVVDKGELYYFPGNTIQSFKIHNCKKAIKYWCHFTAQIGENSLFDMVEYPTKIKCKDVHKVINIFKEMLKTYHNEYIGNSFYYNSKLYELIHEYIYTAGNQITLRKNQLSQDMYTINEYIEKHINKNISVKELADLAGFSTNYFIEIFKNYFNMTPLQYIINKKIVLAKSLLTCTNMSIKEISIHLGFSSQNYFSEIFKAQTNFSPSIYRKLHI</sequence>
<evidence type="ECO:0000256" key="1">
    <source>
        <dbReference type="ARBA" id="ARBA00023015"/>
    </source>
</evidence>
<feature type="domain" description="HTH araC/xylS-type" evidence="4">
    <location>
        <begin position="176"/>
        <end position="274"/>
    </location>
</feature>
<gene>
    <name evidence="5" type="ORF">HYG85_20700</name>
</gene>
<dbReference type="SUPFAM" id="SSF46689">
    <property type="entry name" value="Homeodomain-like"/>
    <property type="match status" value="2"/>
</dbReference>
<dbReference type="Pfam" id="PF12833">
    <property type="entry name" value="HTH_18"/>
    <property type="match status" value="1"/>
</dbReference>
<dbReference type="InterPro" id="IPR009057">
    <property type="entry name" value="Homeodomain-like_sf"/>
</dbReference>
<dbReference type="PANTHER" id="PTHR43280:SF2">
    <property type="entry name" value="HTH-TYPE TRANSCRIPTIONAL REGULATOR EXSA"/>
    <property type="match status" value="1"/>
</dbReference>
<dbReference type="PRINTS" id="PR00032">
    <property type="entry name" value="HTHARAC"/>
</dbReference>
<dbReference type="GO" id="GO:0043565">
    <property type="term" value="F:sequence-specific DNA binding"/>
    <property type="evidence" value="ECO:0007669"/>
    <property type="project" value="InterPro"/>
</dbReference>
<dbReference type="SUPFAM" id="SSF51215">
    <property type="entry name" value="Regulatory protein AraC"/>
    <property type="match status" value="1"/>
</dbReference>
<dbReference type="PANTHER" id="PTHR43280">
    <property type="entry name" value="ARAC-FAMILY TRANSCRIPTIONAL REGULATOR"/>
    <property type="match status" value="1"/>
</dbReference>
<dbReference type="InterPro" id="IPR018060">
    <property type="entry name" value="HTH_AraC"/>
</dbReference>
<dbReference type="InterPro" id="IPR020449">
    <property type="entry name" value="Tscrpt_reg_AraC-type_HTH"/>
</dbReference>
<dbReference type="KEGG" id="vgu:HYG85_20700"/>
<dbReference type="GO" id="GO:0003700">
    <property type="term" value="F:DNA-binding transcription factor activity"/>
    <property type="evidence" value="ECO:0007669"/>
    <property type="project" value="InterPro"/>
</dbReference>
<dbReference type="EMBL" id="CP058561">
    <property type="protein sequence ID" value="QUH31210.1"/>
    <property type="molecule type" value="Genomic_DNA"/>
</dbReference>